<name>A0A7S1A2F1_NOCSC</name>
<evidence type="ECO:0000256" key="1">
    <source>
        <dbReference type="SAM" id="MobiDB-lite"/>
    </source>
</evidence>
<reference evidence="2" key="1">
    <citation type="submission" date="2021-01" db="EMBL/GenBank/DDBJ databases">
        <authorList>
            <person name="Corre E."/>
            <person name="Pelletier E."/>
            <person name="Niang G."/>
            <person name="Scheremetjew M."/>
            <person name="Finn R."/>
            <person name="Kale V."/>
            <person name="Holt S."/>
            <person name="Cochrane G."/>
            <person name="Meng A."/>
            <person name="Brown T."/>
            <person name="Cohen L."/>
        </authorList>
    </citation>
    <scope>NUCLEOTIDE SEQUENCE</scope>
</reference>
<sequence>MTHPIAKRLVPKILQLDTVAPNFYFRFWSCWCGCGVQGVPSDSADSAETYDPSDYMDEPEVETPIIPTRSRRQRSREYHQPVLPAGPAGRQRSKDEFELKTKLTYSSFEGRSHVRETPLAPDIGLLGESLKVDLDQVPSDEEEEEELFMNV</sequence>
<dbReference type="AlphaFoldDB" id="A0A7S1A2F1"/>
<dbReference type="EMBL" id="HBFQ01020902">
    <property type="protein sequence ID" value="CAD8840225.1"/>
    <property type="molecule type" value="Transcribed_RNA"/>
</dbReference>
<evidence type="ECO:0000313" key="2">
    <source>
        <dbReference type="EMBL" id="CAD8840225.1"/>
    </source>
</evidence>
<feature type="region of interest" description="Disordered" evidence="1">
    <location>
        <begin position="44"/>
        <end position="96"/>
    </location>
</feature>
<proteinExistence type="predicted"/>
<gene>
    <name evidence="2" type="ORF">NSCI0253_LOCUS14573</name>
</gene>
<accession>A0A7S1A2F1</accession>
<protein>
    <submittedName>
        <fullName evidence="2">Uncharacterized protein</fullName>
    </submittedName>
</protein>
<organism evidence="2">
    <name type="scientific">Noctiluca scintillans</name>
    <name type="common">Sea sparkle</name>
    <name type="synonym">Red tide dinoflagellate</name>
    <dbReference type="NCBI Taxonomy" id="2966"/>
    <lineage>
        <taxon>Eukaryota</taxon>
        <taxon>Sar</taxon>
        <taxon>Alveolata</taxon>
        <taxon>Dinophyceae</taxon>
        <taxon>Noctilucales</taxon>
        <taxon>Noctilucaceae</taxon>
        <taxon>Noctiluca</taxon>
    </lineage>
</organism>